<proteinExistence type="predicted"/>
<protein>
    <recommendedName>
        <fullName evidence="2">F-box domain-containing protein</fullName>
    </recommendedName>
</protein>
<keyword evidence="4" id="KW-1185">Reference proteome</keyword>
<dbReference type="InterPro" id="IPR038883">
    <property type="entry name" value="AN11006-like"/>
</dbReference>
<gene>
    <name evidence="3" type="ORF">K460DRAFT_81724</name>
</gene>
<dbReference type="GeneID" id="63855973"/>
<evidence type="ECO:0000313" key="4">
    <source>
        <dbReference type="Proteomes" id="UP000800039"/>
    </source>
</evidence>
<reference evidence="3" key="1">
    <citation type="submission" date="2020-01" db="EMBL/GenBank/DDBJ databases">
        <authorList>
            <consortium name="DOE Joint Genome Institute"/>
            <person name="Haridas S."/>
            <person name="Albert R."/>
            <person name="Binder M."/>
            <person name="Bloem J."/>
            <person name="Labutti K."/>
            <person name="Salamov A."/>
            <person name="Andreopoulos B."/>
            <person name="Baker S.E."/>
            <person name="Barry K."/>
            <person name="Bills G."/>
            <person name="Bluhm B.H."/>
            <person name="Cannon C."/>
            <person name="Castanera R."/>
            <person name="Culley D.E."/>
            <person name="Daum C."/>
            <person name="Ezra D."/>
            <person name="Gonzalez J.B."/>
            <person name="Henrissat B."/>
            <person name="Kuo A."/>
            <person name="Liang C."/>
            <person name="Lipzen A."/>
            <person name="Lutzoni F."/>
            <person name="Magnuson J."/>
            <person name="Mondo S."/>
            <person name="Nolan M."/>
            <person name="Ohm R."/>
            <person name="Pangilinan J."/>
            <person name="Park H.-J."/>
            <person name="Ramirez L."/>
            <person name="Alfaro M."/>
            <person name="Sun H."/>
            <person name="Tritt A."/>
            <person name="Yoshinaga Y."/>
            <person name="Zwiers L.-H."/>
            <person name="Turgeon B.G."/>
            <person name="Goodwin S.B."/>
            <person name="Spatafora J.W."/>
            <person name="Crous P.W."/>
            <person name="Grigoriev I.V."/>
        </authorList>
    </citation>
    <scope>NUCLEOTIDE SEQUENCE</scope>
    <source>
        <strain evidence="3">CBS 394.84</strain>
    </source>
</reference>
<sequence length="392" mass="46060">MARQKPSMSSSDLERPKKCFMLDLPGEIRNRIYYFAAEKRMVMFNPRRTTEPVDQSSKIASSVFSSSEDEPLFTLGANALEDFPFTTKETDDERRNKRATRQFRSLTQACRMIRNEFLPLYRRKTTYRICHVDLQDYLDMVLLPERLHISQQLVPIPPGDCISTKEYYDELRRQELTQHRNVARTLLIDCKSWEERDGLPQSPQYMRRATAANILPFLKFCAIAPGIQVQCGFNACKCCEHDWSGNKDILNALFDINRRPQLKAWLEESVATVQLRWPPCLQFEMKKGYGKKWMGDWCQYIGTEIPGMREWVDDVGLRLDMFSHGSLGFSCVKSDWGLDWGLEEEDNELVEDKEFWEPVGKHNREREKKKRKNKNFGRSKLERIGRGNGRWR</sequence>
<dbReference type="Pfam" id="PF13013">
    <property type="entry name" value="F-box-like_2"/>
    <property type="match status" value="1"/>
</dbReference>
<feature type="domain" description="F-box" evidence="2">
    <location>
        <begin position="10"/>
        <end position="120"/>
    </location>
</feature>
<feature type="compositionally biased region" description="Basic residues" evidence="1">
    <location>
        <begin position="367"/>
        <end position="377"/>
    </location>
</feature>
<feature type="region of interest" description="Disordered" evidence="1">
    <location>
        <begin position="361"/>
        <end position="392"/>
    </location>
</feature>
<dbReference type="PANTHER" id="PTHR42085">
    <property type="entry name" value="F-BOX DOMAIN-CONTAINING PROTEIN"/>
    <property type="match status" value="1"/>
</dbReference>
<dbReference type="RefSeq" id="XP_040791418.1">
    <property type="nucleotide sequence ID" value="XM_040938716.1"/>
</dbReference>
<evidence type="ECO:0000256" key="1">
    <source>
        <dbReference type="SAM" id="MobiDB-lite"/>
    </source>
</evidence>
<dbReference type="InterPro" id="IPR001810">
    <property type="entry name" value="F-box_dom"/>
</dbReference>
<accession>A0A9P4LBA0</accession>
<dbReference type="OrthoDB" id="4133832at2759"/>
<dbReference type="PANTHER" id="PTHR42085:SF1">
    <property type="entry name" value="F-BOX DOMAIN-CONTAINING PROTEIN"/>
    <property type="match status" value="1"/>
</dbReference>
<comment type="caution">
    <text evidence="3">The sequence shown here is derived from an EMBL/GenBank/DDBJ whole genome shotgun (WGS) entry which is preliminary data.</text>
</comment>
<dbReference type="EMBL" id="ML976615">
    <property type="protein sequence ID" value="KAF1848855.1"/>
    <property type="molecule type" value="Genomic_DNA"/>
</dbReference>
<evidence type="ECO:0000313" key="3">
    <source>
        <dbReference type="EMBL" id="KAF1848855.1"/>
    </source>
</evidence>
<evidence type="ECO:0000259" key="2">
    <source>
        <dbReference type="Pfam" id="PF13013"/>
    </source>
</evidence>
<organism evidence="3 4">
    <name type="scientific">Cucurbitaria berberidis CBS 394.84</name>
    <dbReference type="NCBI Taxonomy" id="1168544"/>
    <lineage>
        <taxon>Eukaryota</taxon>
        <taxon>Fungi</taxon>
        <taxon>Dikarya</taxon>
        <taxon>Ascomycota</taxon>
        <taxon>Pezizomycotina</taxon>
        <taxon>Dothideomycetes</taxon>
        <taxon>Pleosporomycetidae</taxon>
        <taxon>Pleosporales</taxon>
        <taxon>Pleosporineae</taxon>
        <taxon>Cucurbitariaceae</taxon>
        <taxon>Cucurbitaria</taxon>
    </lineage>
</organism>
<dbReference type="AlphaFoldDB" id="A0A9P4LBA0"/>
<name>A0A9P4LBA0_9PLEO</name>
<dbReference type="Proteomes" id="UP000800039">
    <property type="component" value="Unassembled WGS sequence"/>
</dbReference>